<dbReference type="Gene3D" id="1.10.260.40">
    <property type="entry name" value="lambda repressor-like DNA-binding domains"/>
    <property type="match status" value="1"/>
</dbReference>
<dbReference type="InterPro" id="IPR046335">
    <property type="entry name" value="LacI/GalR-like_sensor"/>
</dbReference>
<dbReference type="CDD" id="cd06267">
    <property type="entry name" value="PBP1_LacI_sugar_binding-like"/>
    <property type="match status" value="1"/>
</dbReference>
<dbReference type="GO" id="GO:0003700">
    <property type="term" value="F:DNA-binding transcription factor activity"/>
    <property type="evidence" value="ECO:0007669"/>
    <property type="project" value="TreeGrafter"/>
</dbReference>
<dbReference type="SUPFAM" id="SSF47413">
    <property type="entry name" value="lambda repressor-like DNA-binding domains"/>
    <property type="match status" value="1"/>
</dbReference>
<evidence type="ECO:0000256" key="3">
    <source>
        <dbReference type="ARBA" id="ARBA00023125"/>
    </source>
</evidence>
<keyword evidence="4" id="KW-0804">Transcription</keyword>
<dbReference type="InterPro" id="IPR010982">
    <property type="entry name" value="Lambda_DNA-bd_dom_sf"/>
</dbReference>
<comment type="caution">
    <text evidence="6">The sequence shown here is derived from an EMBL/GenBank/DDBJ whole genome shotgun (WGS) entry which is preliminary data.</text>
</comment>
<reference evidence="6 7" key="1">
    <citation type="submission" date="2019-07" db="EMBL/GenBank/DDBJ databases">
        <title>Genomic Encyclopedia of Type Strains, Phase III (KMG-III): the genomes of soil and plant-associated and newly described type strains.</title>
        <authorList>
            <person name="Whitman W."/>
        </authorList>
    </citation>
    <scope>NUCLEOTIDE SEQUENCE [LARGE SCALE GENOMIC DNA]</scope>
    <source>
        <strain evidence="6 7">BL24</strain>
    </source>
</reference>
<evidence type="ECO:0000313" key="7">
    <source>
        <dbReference type="Proteomes" id="UP000323257"/>
    </source>
</evidence>
<organism evidence="6 7">
    <name type="scientific">Paenibacillus methanolicus</name>
    <dbReference type="NCBI Taxonomy" id="582686"/>
    <lineage>
        <taxon>Bacteria</taxon>
        <taxon>Bacillati</taxon>
        <taxon>Bacillota</taxon>
        <taxon>Bacilli</taxon>
        <taxon>Bacillales</taxon>
        <taxon>Paenibacillaceae</taxon>
        <taxon>Paenibacillus</taxon>
    </lineage>
</organism>
<evidence type="ECO:0000313" key="6">
    <source>
        <dbReference type="EMBL" id="TYP79808.1"/>
    </source>
</evidence>
<dbReference type="PANTHER" id="PTHR30146:SF148">
    <property type="entry name" value="HTH-TYPE TRANSCRIPTIONAL REPRESSOR PURR-RELATED"/>
    <property type="match status" value="1"/>
</dbReference>
<evidence type="ECO:0000259" key="5">
    <source>
        <dbReference type="PROSITE" id="PS50932"/>
    </source>
</evidence>
<evidence type="ECO:0000256" key="4">
    <source>
        <dbReference type="ARBA" id="ARBA00023163"/>
    </source>
</evidence>
<dbReference type="InterPro" id="IPR028082">
    <property type="entry name" value="Peripla_BP_I"/>
</dbReference>
<dbReference type="GO" id="GO:0000976">
    <property type="term" value="F:transcription cis-regulatory region binding"/>
    <property type="evidence" value="ECO:0007669"/>
    <property type="project" value="TreeGrafter"/>
</dbReference>
<dbReference type="Gene3D" id="3.40.50.2300">
    <property type="match status" value="2"/>
</dbReference>
<dbReference type="PROSITE" id="PS50932">
    <property type="entry name" value="HTH_LACI_2"/>
    <property type="match status" value="1"/>
</dbReference>
<dbReference type="AlphaFoldDB" id="A0A5S5CN70"/>
<keyword evidence="2" id="KW-0805">Transcription regulation</keyword>
<dbReference type="EMBL" id="VNHS01000001">
    <property type="protein sequence ID" value="TYP79808.1"/>
    <property type="molecule type" value="Genomic_DNA"/>
</dbReference>
<dbReference type="Pfam" id="PF13377">
    <property type="entry name" value="Peripla_BP_3"/>
    <property type="match status" value="1"/>
</dbReference>
<proteinExistence type="predicted"/>
<dbReference type="SUPFAM" id="SSF53822">
    <property type="entry name" value="Periplasmic binding protein-like I"/>
    <property type="match status" value="1"/>
</dbReference>
<dbReference type="Pfam" id="PF00356">
    <property type="entry name" value="LacI"/>
    <property type="match status" value="1"/>
</dbReference>
<feature type="domain" description="HTH lacI-type" evidence="5">
    <location>
        <begin position="1"/>
        <end position="50"/>
    </location>
</feature>
<evidence type="ECO:0000256" key="1">
    <source>
        <dbReference type="ARBA" id="ARBA00022491"/>
    </source>
</evidence>
<keyword evidence="1" id="KW-0678">Repressor</keyword>
<evidence type="ECO:0000256" key="2">
    <source>
        <dbReference type="ARBA" id="ARBA00023015"/>
    </source>
</evidence>
<dbReference type="PANTHER" id="PTHR30146">
    <property type="entry name" value="LACI-RELATED TRANSCRIPTIONAL REPRESSOR"/>
    <property type="match status" value="1"/>
</dbReference>
<dbReference type="Proteomes" id="UP000323257">
    <property type="component" value="Unassembled WGS sequence"/>
</dbReference>
<accession>A0A5S5CN70</accession>
<sequence>MARLAGVSEATVSRVLNGVGPIKEQTRARVMEAAKALNYVPSALAQGFARKRSGNLGVILPLLPKVNLFSTHYFSELLSGIGATARRYGYDLLLLFREPDEPREYERLFQAQKIDACLILGAQDVEPERLALAELAAAGRQFCLVSQRFEGAGYNTVDADHREGTRAAVHHLLDRGYSRIWFLNGPSSYSNSADRLQGYQEAMLERGASFEPGHVLIGNYSRTSGYRLSAEIERRIRSGEADAIVAGSDRMAIGVLQGLKEKGLLAGRDYGLVGCDDSEGAKLTEPMLSSVAVPFYEMGCQAADQLLAPLAKGETSSSFQLKLPVELIARGSSGG</sequence>
<dbReference type="SMART" id="SM00354">
    <property type="entry name" value="HTH_LACI"/>
    <property type="match status" value="1"/>
</dbReference>
<keyword evidence="3" id="KW-0238">DNA-binding</keyword>
<gene>
    <name evidence="6" type="ORF">BCM02_101929</name>
</gene>
<keyword evidence="7" id="KW-1185">Reference proteome</keyword>
<protein>
    <submittedName>
        <fullName evidence="6">LacI family transcriptional regulator</fullName>
    </submittedName>
</protein>
<dbReference type="InterPro" id="IPR000843">
    <property type="entry name" value="HTH_LacI"/>
</dbReference>
<dbReference type="CDD" id="cd01392">
    <property type="entry name" value="HTH_LacI"/>
    <property type="match status" value="1"/>
</dbReference>
<dbReference type="RefSeq" id="WP_246183193.1">
    <property type="nucleotide sequence ID" value="NZ_VNHS01000001.1"/>
</dbReference>
<name>A0A5S5CN70_9BACL</name>